<evidence type="ECO:0008006" key="4">
    <source>
        <dbReference type="Google" id="ProtNLM"/>
    </source>
</evidence>
<name>A0ABT0XIK7_9BACI</name>
<dbReference type="PROSITE" id="PS51257">
    <property type="entry name" value="PROKAR_LIPOPROTEIN"/>
    <property type="match status" value="1"/>
</dbReference>
<reference evidence="2" key="1">
    <citation type="submission" date="2022-06" db="EMBL/GenBank/DDBJ databases">
        <title>Alkalicoccobacillus porphyridii sp. nov., isolated from a marine red alga, Porphyridium purpureum and reclassification of Shouchella plakortidis and Shouchella gibsonii as Alkalicoccobacillus plakortidis comb. nov. and Alkalicoccobacillus gibsonii comb. nov.</title>
        <authorList>
            <person name="Kim K.H."/>
            <person name="Lee J.K."/>
            <person name="Han D.M."/>
            <person name="Baek J.H."/>
            <person name="Jeon C.O."/>
        </authorList>
    </citation>
    <scope>NUCLEOTIDE SEQUENCE</scope>
    <source>
        <strain evidence="2">DSM 19153</strain>
    </source>
</reference>
<comment type="caution">
    <text evidence="2">The sequence shown here is derived from an EMBL/GenBank/DDBJ whole genome shotgun (WGS) entry which is preliminary data.</text>
</comment>
<feature type="chain" id="PRO_5045051929" description="Lipoprotein" evidence="1">
    <location>
        <begin position="21"/>
        <end position="116"/>
    </location>
</feature>
<evidence type="ECO:0000313" key="2">
    <source>
        <dbReference type="EMBL" id="MCM2675724.1"/>
    </source>
</evidence>
<sequence length="116" mass="13556">MKKLLILALLSSFLLLTACGQQPLTIRSTLEGDQYVRNNIESFTGETFDQLISTEHPVDDSDIEKLKDIISKNEQTRYTRYDDELYRYNSTGELLYYTKWNEEDGEYKLAALEFPE</sequence>
<protein>
    <recommendedName>
        <fullName evidence="4">Lipoprotein</fullName>
    </recommendedName>
</protein>
<gene>
    <name evidence="2" type="ORF">NDM98_09620</name>
</gene>
<organism evidence="2 3">
    <name type="scientific">Alkalicoccobacillus plakortidis</name>
    <dbReference type="NCBI Taxonomy" id="444060"/>
    <lineage>
        <taxon>Bacteria</taxon>
        <taxon>Bacillati</taxon>
        <taxon>Bacillota</taxon>
        <taxon>Bacilli</taxon>
        <taxon>Bacillales</taxon>
        <taxon>Bacillaceae</taxon>
        <taxon>Alkalicoccobacillus</taxon>
    </lineage>
</organism>
<evidence type="ECO:0000256" key="1">
    <source>
        <dbReference type="SAM" id="SignalP"/>
    </source>
</evidence>
<proteinExistence type="predicted"/>
<evidence type="ECO:0000313" key="3">
    <source>
        <dbReference type="Proteomes" id="UP001203665"/>
    </source>
</evidence>
<keyword evidence="1" id="KW-0732">Signal</keyword>
<dbReference type="Proteomes" id="UP001203665">
    <property type="component" value="Unassembled WGS sequence"/>
</dbReference>
<dbReference type="RefSeq" id="WP_251606832.1">
    <property type="nucleotide sequence ID" value="NZ_JAMQJY010000001.1"/>
</dbReference>
<feature type="signal peptide" evidence="1">
    <location>
        <begin position="1"/>
        <end position="20"/>
    </location>
</feature>
<dbReference type="EMBL" id="JAMQJY010000001">
    <property type="protein sequence ID" value="MCM2675724.1"/>
    <property type="molecule type" value="Genomic_DNA"/>
</dbReference>
<keyword evidence="3" id="KW-1185">Reference proteome</keyword>
<accession>A0ABT0XIK7</accession>